<dbReference type="Gene3D" id="3.20.20.80">
    <property type="entry name" value="Glycosidases"/>
    <property type="match status" value="1"/>
</dbReference>
<reference evidence="1 2" key="1">
    <citation type="submission" date="2013-09" db="EMBL/GenBank/DDBJ databases">
        <authorList>
            <person name="Durkin A.S."/>
            <person name="Haft D.R."/>
            <person name="McCorrison J."/>
            <person name="Torralba M."/>
            <person name="Gillis M."/>
            <person name="Haft D.H."/>
            <person name="Methe B."/>
            <person name="Sutton G."/>
            <person name="Nelson K.E."/>
        </authorList>
    </citation>
    <scope>NUCLEOTIDE SEQUENCE [LARGE SCALE GENOMIC DNA]</scope>
    <source>
        <strain evidence="1 2">BV3C16-1</strain>
    </source>
</reference>
<evidence type="ECO:0000313" key="2">
    <source>
        <dbReference type="Proteomes" id="UP000017090"/>
    </source>
</evidence>
<protein>
    <submittedName>
        <fullName evidence="1">Uncharacterized protein</fullName>
    </submittedName>
</protein>
<keyword evidence="2" id="KW-1185">Reference proteome</keyword>
<feature type="non-terminal residue" evidence="1">
    <location>
        <position position="50"/>
    </location>
</feature>
<comment type="caution">
    <text evidence="1">The sequence shown here is derived from an EMBL/GenBank/DDBJ whole genome shotgun (WGS) entry which is preliminary data.</text>
</comment>
<sequence>MKQGIDVSYAQKGFDFKEAERQGIEFAICRLSWGDHSGYVEQDEEFVENI</sequence>
<dbReference type="AlphaFoldDB" id="U7UG00"/>
<dbReference type="EMBL" id="AWXA01000044">
    <property type="protein sequence ID" value="ERT58226.1"/>
    <property type="molecule type" value="Genomic_DNA"/>
</dbReference>
<organism evidence="1 2">
    <name type="scientific">Megasphaera vaginalis</name>
    <name type="common">ex Srinivasan et al. 2021</name>
    <dbReference type="NCBI Taxonomy" id="1111454"/>
    <lineage>
        <taxon>Bacteria</taxon>
        <taxon>Bacillati</taxon>
        <taxon>Bacillota</taxon>
        <taxon>Negativicutes</taxon>
        <taxon>Veillonellales</taxon>
        <taxon>Veillonellaceae</taxon>
        <taxon>Megasphaera</taxon>
    </lineage>
</organism>
<gene>
    <name evidence="1" type="ORF">HMPREF1250_0004</name>
</gene>
<evidence type="ECO:0000313" key="1">
    <source>
        <dbReference type="EMBL" id="ERT58226.1"/>
    </source>
</evidence>
<accession>U7UG00</accession>
<proteinExistence type="predicted"/>
<dbReference type="Proteomes" id="UP000017090">
    <property type="component" value="Unassembled WGS sequence"/>
</dbReference>
<name>U7UG00_9FIRM</name>
<dbReference type="STRING" id="1111454.HMPREF1250_0004"/>